<dbReference type="InterPro" id="IPR054363">
    <property type="entry name" value="GH95_cat"/>
</dbReference>
<evidence type="ECO:0000313" key="5">
    <source>
        <dbReference type="Proteomes" id="UP000190188"/>
    </source>
</evidence>
<dbReference type="OrthoDB" id="9802600at2"/>
<evidence type="ECO:0000259" key="1">
    <source>
        <dbReference type="Pfam" id="PF14498"/>
    </source>
</evidence>
<dbReference type="PANTHER" id="PTHR31084:SF0">
    <property type="entry name" value="ALPHA-L-FUCOSIDASE 2"/>
    <property type="match status" value="1"/>
</dbReference>
<protein>
    <submittedName>
        <fullName evidence="4">Alpha-L-fucosidase</fullName>
    </submittedName>
</protein>
<evidence type="ECO:0000259" key="2">
    <source>
        <dbReference type="Pfam" id="PF21307"/>
    </source>
</evidence>
<dbReference type="SUPFAM" id="SSF48208">
    <property type="entry name" value="Six-hairpin glycosidases"/>
    <property type="match status" value="1"/>
</dbReference>
<evidence type="ECO:0000313" key="4">
    <source>
        <dbReference type="EMBL" id="OPA74021.1"/>
    </source>
</evidence>
<keyword evidence="5" id="KW-1185">Reference proteome</keyword>
<name>A0A1T2X2A4_9BACL</name>
<dbReference type="InterPro" id="IPR012341">
    <property type="entry name" value="6hp_glycosidase-like_sf"/>
</dbReference>
<dbReference type="PIRSF" id="PIRSF007663">
    <property type="entry name" value="UCP007663"/>
    <property type="match status" value="1"/>
</dbReference>
<feature type="domain" description="Glycosyl hydrolase family 95 N-terminal" evidence="1">
    <location>
        <begin position="6"/>
        <end position="246"/>
    </location>
</feature>
<dbReference type="EMBL" id="MSZX01000012">
    <property type="protein sequence ID" value="OPA74021.1"/>
    <property type="molecule type" value="Genomic_DNA"/>
</dbReference>
<dbReference type="Pfam" id="PF21307">
    <property type="entry name" value="Glyco_hydro_95_C"/>
    <property type="match status" value="1"/>
</dbReference>
<dbReference type="InterPro" id="IPR027414">
    <property type="entry name" value="GH95_N_dom"/>
</dbReference>
<dbReference type="GO" id="GO:0005975">
    <property type="term" value="P:carbohydrate metabolic process"/>
    <property type="evidence" value="ECO:0007669"/>
    <property type="project" value="InterPro"/>
</dbReference>
<dbReference type="RefSeq" id="WP_078501940.1">
    <property type="nucleotide sequence ID" value="NZ_MSZX01000012.1"/>
</dbReference>
<sequence length="769" mass="85569">MSELKLWYTQPATQWSQGLPVGNGRIGAVIYGGTDAETWNMTEVTYWSGKSEVIASGSKGKADLEEMRRHFFAGDYVTGDQLAKQLLQPEKQNFGTNLPLCDIKFNFAPAGETEQFVRELRLDQAITQVSYKANGTMFTREVFATHADGIVASRIWGDSPGSVSFTMDIQGHTESFLVESVNGDALKFRSQATEHVHSDGTCGVWSQGLVKVVTSGGTRESVAGQLVVSGADEAWIYLAVNTDYRRDDNWTEACELQVESALTKGYARLRADHIAEYRQLFDRVSVQLGTSAQEGLPTDERIRLFKEGQIDDPQLFALFLQYGRYLTIAGSRADSPLPLNLQGIWNDGEACRMGWSCDYHLDINTEMNYFPTEVTNLGESHLPLMRYIEDLSRAGRSTARDFYGSDGWVAHVFSNVWGFTVPGWETSWGLNVTGGLWIATHLIEHYEFSQDREFLAQQAYPILKEAAAFFLDYMTVHPKYGWLVTGPSDSPENHFYPNDRSQGIQQLSMGTTLDQVLVRDLYTFCLKSAELLNTDIQFQEKLKEAIALLPPLQIGKKGQLQEWLEDYEEAQPEHRHLSHMQALYPSHQVTPDGTPELSAAARVSLENRMVQDELEDIEFTAALFGLNFARLHDGEKAYKHISHLIGELCFDNLLTYSKSGIAGAETNIFVIDGNFGGTAAIAEMLLQSRPGEIHLLPALPQAWSTGAVTGLRVRGNAEVDMAWANGQMVETTIYAHAKGNITVRLGNERVSLDAEAGGVYTLNSQLQAI</sequence>
<dbReference type="Pfam" id="PF14498">
    <property type="entry name" value="Glyco_hyd_65N_2"/>
    <property type="match status" value="1"/>
</dbReference>
<dbReference type="AlphaFoldDB" id="A0A1T2X2A4"/>
<dbReference type="InterPro" id="IPR008928">
    <property type="entry name" value="6-hairpin_glycosidase_sf"/>
</dbReference>
<dbReference type="Pfam" id="PF22124">
    <property type="entry name" value="Glyco_hydro_95_cat"/>
    <property type="match status" value="1"/>
</dbReference>
<dbReference type="Proteomes" id="UP000190188">
    <property type="component" value="Unassembled WGS sequence"/>
</dbReference>
<proteinExistence type="predicted"/>
<evidence type="ECO:0000259" key="3">
    <source>
        <dbReference type="Pfam" id="PF22124"/>
    </source>
</evidence>
<dbReference type="InterPro" id="IPR016518">
    <property type="entry name" value="Alpha-L-fucosidase"/>
</dbReference>
<dbReference type="GO" id="GO:0004560">
    <property type="term" value="F:alpha-L-fucosidase activity"/>
    <property type="evidence" value="ECO:0007669"/>
    <property type="project" value="InterPro"/>
</dbReference>
<feature type="domain" description="Alpha fucosidase A-like C-terminal" evidence="2">
    <location>
        <begin position="687"/>
        <end position="752"/>
    </location>
</feature>
<accession>A0A1T2X2A4</accession>
<organism evidence="4 5">
    <name type="scientific">Paenibacillus selenitireducens</name>
    <dbReference type="NCBI Taxonomy" id="1324314"/>
    <lineage>
        <taxon>Bacteria</taxon>
        <taxon>Bacillati</taxon>
        <taxon>Bacillota</taxon>
        <taxon>Bacilli</taxon>
        <taxon>Bacillales</taxon>
        <taxon>Paenibacillaceae</taxon>
        <taxon>Paenibacillus</taxon>
    </lineage>
</organism>
<reference evidence="4 5" key="1">
    <citation type="submission" date="2017-01" db="EMBL/GenBank/DDBJ databases">
        <title>Genome analysis of Paenibacillus selenitrireducens ES3-24.</title>
        <authorList>
            <person name="Xu D."/>
            <person name="Yao R."/>
            <person name="Zheng S."/>
        </authorList>
    </citation>
    <scope>NUCLEOTIDE SEQUENCE [LARGE SCALE GENOMIC DNA]</scope>
    <source>
        <strain evidence="4 5">ES3-24</strain>
    </source>
</reference>
<dbReference type="InterPro" id="IPR049053">
    <property type="entry name" value="AFCA-like_C"/>
</dbReference>
<dbReference type="STRING" id="1324314.BVG16_25010"/>
<comment type="caution">
    <text evidence="4">The sequence shown here is derived from an EMBL/GenBank/DDBJ whole genome shotgun (WGS) entry which is preliminary data.</text>
</comment>
<feature type="domain" description="Glycosyl hydrolase family 95 catalytic" evidence="3">
    <location>
        <begin position="266"/>
        <end position="685"/>
    </location>
</feature>
<gene>
    <name evidence="4" type="ORF">BVG16_25010</name>
</gene>
<dbReference type="PANTHER" id="PTHR31084">
    <property type="entry name" value="ALPHA-L-FUCOSIDASE 2"/>
    <property type="match status" value="1"/>
</dbReference>
<dbReference type="Gene3D" id="1.50.10.10">
    <property type="match status" value="1"/>
</dbReference>